<evidence type="ECO:0000313" key="10">
    <source>
        <dbReference type="Proteomes" id="UP000009022"/>
    </source>
</evidence>
<dbReference type="GO" id="GO:0030514">
    <property type="term" value="P:negative regulation of BMP signaling pathway"/>
    <property type="evidence" value="ECO:0000318"/>
    <property type="project" value="GO_Central"/>
</dbReference>
<dbReference type="PANTHER" id="PTHR14903">
    <property type="entry name" value="SCLEROSTIN-RELATED"/>
    <property type="match status" value="1"/>
</dbReference>
<evidence type="ECO:0000256" key="6">
    <source>
        <dbReference type="ARBA" id="ARBA00023157"/>
    </source>
</evidence>
<comment type="subcellular location">
    <subcellularLocation>
        <location evidence="1">Secreted</location>
    </subcellularLocation>
</comment>
<evidence type="ECO:0000256" key="5">
    <source>
        <dbReference type="ARBA" id="ARBA00022729"/>
    </source>
</evidence>
<name>B3RQE2_TRIAD</name>
<keyword evidence="5 8" id="KW-0732">Signal</keyword>
<evidence type="ECO:0000313" key="9">
    <source>
        <dbReference type="EMBL" id="EDV28328.1"/>
    </source>
</evidence>
<gene>
    <name evidence="9" type="ORF">TRIADDRAFT_53874</name>
</gene>
<dbReference type="HOGENOM" id="CLU_1588594_0_0_1"/>
<dbReference type="GO" id="GO:0030178">
    <property type="term" value="P:negative regulation of Wnt signaling pathway"/>
    <property type="evidence" value="ECO:0000318"/>
    <property type="project" value="GO_Central"/>
</dbReference>
<organism evidence="9 10">
    <name type="scientific">Trichoplax adhaerens</name>
    <name type="common">Trichoplax reptans</name>
    <dbReference type="NCBI Taxonomy" id="10228"/>
    <lineage>
        <taxon>Eukaryota</taxon>
        <taxon>Metazoa</taxon>
        <taxon>Placozoa</taxon>
        <taxon>Uniplacotomia</taxon>
        <taxon>Trichoplacea</taxon>
        <taxon>Trichoplacidae</taxon>
        <taxon>Trichoplax</taxon>
    </lineage>
</organism>
<keyword evidence="3" id="KW-0964">Secreted</keyword>
<feature type="chain" id="PRO_5002798211" description="CTCK domain-containing protein" evidence="8">
    <location>
        <begin position="23"/>
        <end position="168"/>
    </location>
</feature>
<dbReference type="GO" id="GO:0016055">
    <property type="term" value="P:Wnt signaling pathway"/>
    <property type="evidence" value="ECO:0007669"/>
    <property type="project" value="UniProtKB-KW"/>
</dbReference>
<dbReference type="InParanoid" id="B3RQE2"/>
<dbReference type="GeneID" id="6751377"/>
<dbReference type="Pfam" id="PF05463">
    <property type="entry name" value="Sclerostin"/>
    <property type="match status" value="1"/>
</dbReference>
<keyword evidence="6" id="KW-1015">Disulfide bond</keyword>
<evidence type="ECO:0000256" key="8">
    <source>
        <dbReference type="SAM" id="SignalP"/>
    </source>
</evidence>
<evidence type="ECO:0000256" key="7">
    <source>
        <dbReference type="ARBA" id="ARBA00023180"/>
    </source>
</evidence>
<dbReference type="CTD" id="6751377"/>
<dbReference type="KEGG" id="tad:TRIADDRAFT_53874"/>
<evidence type="ECO:0000256" key="4">
    <source>
        <dbReference type="ARBA" id="ARBA00022687"/>
    </source>
</evidence>
<dbReference type="AlphaFoldDB" id="B3RQE2"/>
<feature type="signal peptide" evidence="8">
    <location>
        <begin position="1"/>
        <end position="22"/>
    </location>
</feature>
<dbReference type="PANTHER" id="PTHR14903:SF6">
    <property type="entry name" value="CTCK DOMAIN-CONTAINING PROTEIN"/>
    <property type="match status" value="1"/>
</dbReference>
<evidence type="ECO:0000256" key="1">
    <source>
        <dbReference type="ARBA" id="ARBA00004613"/>
    </source>
</evidence>
<dbReference type="EMBL" id="DS985242">
    <property type="protein sequence ID" value="EDV28328.1"/>
    <property type="molecule type" value="Genomic_DNA"/>
</dbReference>
<dbReference type="RefSeq" id="XP_002110162.1">
    <property type="nucleotide sequence ID" value="XM_002110126.1"/>
</dbReference>
<evidence type="ECO:0008006" key="11">
    <source>
        <dbReference type="Google" id="ProtNLM"/>
    </source>
</evidence>
<dbReference type="InterPro" id="IPR008835">
    <property type="entry name" value="Sclerostin/SOSTDC1"/>
</dbReference>
<keyword evidence="10" id="KW-1185">Reference proteome</keyword>
<evidence type="ECO:0000256" key="2">
    <source>
        <dbReference type="ARBA" id="ARBA00007850"/>
    </source>
</evidence>
<sequence length="168" mass="19289">MIKLMLVSLCLFFAILIVAVDGQIDLSKLSPPTQSPDQVKPKKEQQVFTKKCTSIANTSSCCDGKKIHRYVMKGLCISKRSIKDLLCEGACRPNNIPQDVSASKRYIWRCVAHFRKTIRVKMNCFDGTTKYAFPSVVRKCVCKRYRRRQNETKQKILKRSLESYFVVA</sequence>
<proteinExistence type="inferred from homology"/>
<dbReference type="PhylomeDB" id="B3RQE2"/>
<dbReference type="GO" id="GO:0036122">
    <property type="term" value="F:BMP binding"/>
    <property type="evidence" value="ECO:0000318"/>
    <property type="project" value="GO_Central"/>
</dbReference>
<accession>B3RQE2</accession>
<keyword evidence="7" id="KW-0325">Glycoprotein</keyword>
<comment type="similarity">
    <text evidence="2">Belongs to the sclerostin family.</text>
</comment>
<dbReference type="GO" id="GO:0005615">
    <property type="term" value="C:extracellular space"/>
    <property type="evidence" value="ECO:0000318"/>
    <property type="project" value="GO_Central"/>
</dbReference>
<dbReference type="InterPro" id="IPR029034">
    <property type="entry name" value="Cystine-knot_cytokine"/>
</dbReference>
<keyword evidence="4" id="KW-0879">Wnt signaling pathway</keyword>
<protein>
    <recommendedName>
        <fullName evidence="11">CTCK domain-containing protein</fullName>
    </recommendedName>
</protein>
<evidence type="ECO:0000256" key="3">
    <source>
        <dbReference type="ARBA" id="ARBA00022525"/>
    </source>
</evidence>
<dbReference type="Proteomes" id="UP000009022">
    <property type="component" value="Unassembled WGS sequence"/>
</dbReference>
<dbReference type="Gene3D" id="2.10.90.10">
    <property type="entry name" value="Cystine-knot cytokines"/>
    <property type="match status" value="1"/>
</dbReference>
<reference evidence="9 10" key="1">
    <citation type="journal article" date="2008" name="Nature">
        <title>The Trichoplax genome and the nature of placozoans.</title>
        <authorList>
            <person name="Srivastava M."/>
            <person name="Begovic E."/>
            <person name="Chapman J."/>
            <person name="Putnam N.H."/>
            <person name="Hellsten U."/>
            <person name="Kawashima T."/>
            <person name="Kuo A."/>
            <person name="Mitros T."/>
            <person name="Salamov A."/>
            <person name="Carpenter M.L."/>
            <person name="Signorovitch A.Y."/>
            <person name="Moreno M.A."/>
            <person name="Kamm K."/>
            <person name="Grimwood J."/>
            <person name="Schmutz J."/>
            <person name="Shapiro H."/>
            <person name="Grigoriev I.V."/>
            <person name="Buss L.W."/>
            <person name="Schierwater B."/>
            <person name="Dellaporta S.L."/>
            <person name="Rokhsar D.S."/>
        </authorList>
    </citation>
    <scope>NUCLEOTIDE SEQUENCE [LARGE SCALE GENOMIC DNA]</scope>
    <source>
        <strain evidence="9 10">Grell-BS-1999</strain>
    </source>
</reference>